<proteinExistence type="predicted"/>
<dbReference type="Gene3D" id="2.60.40.1740">
    <property type="entry name" value="hypothetical protein (bacova_03559)"/>
    <property type="match status" value="1"/>
</dbReference>
<protein>
    <submittedName>
        <fullName evidence="2">DUF1735 and LamG domain-containing protein</fullName>
    </submittedName>
</protein>
<reference evidence="2" key="1">
    <citation type="journal article" date="2021" name="PeerJ">
        <title>Extensive microbial diversity within the chicken gut microbiome revealed by metagenomics and culture.</title>
        <authorList>
            <person name="Gilroy R."/>
            <person name="Ravi A."/>
            <person name="Getino M."/>
            <person name="Pursley I."/>
            <person name="Horton D.L."/>
            <person name="Alikhan N.F."/>
            <person name="Baker D."/>
            <person name="Gharbi K."/>
            <person name="Hall N."/>
            <person name="Watson M."/>
            <person name="Adriaenssens E.M."/>
            <person name="Foster-Nyarko E."/>
            <person name="Jarju S."/>
            <person name="Secka A."/>
            <person name="Antonio M."/>
            <person name="Oren A."/>
            <person name="Chaudhuri R.R."/>
            <person name="La Ragione R."/>
            <person name="Hildebrand F."/>
            <person name="Pallen M.J."/>
        </authorList>
    </citation>
    <scope>NUCLEOTIDE SEQUENCE</scope>
    <source>
        <strain evidence="2">5134</strain>
    </source>
</reference>
<feature type="domain" description="BT-3987-like N-terminal" evidence="1">
    <location>
        <begin position="34"/>
        <end position="146"/>
    </location>
</feature>
<evidence type="ECO:0000259" key="1">
    <source>
        <dbReference type="Pfam" id="PF08522"/>
    </source>
</evidence>
<evidence type="ECO:0000313" key="2">
    <source>
        <dbReference type="EMBL" id="HIY69606.1"/>
    </source>
</evidence>
<evidence type="ECO:0000313" key="3">
    <source>
        <dbReference type="Proteomes" id="UP000886844"/>
    </source>
</evidence>
<dbReference type="Pfam" id="PF13385">
    <property type="entry name" value="Laminin_G_3"/>
    <property type="match status" value="1"/>
</dbReference>
<dbReference type="InterPro" id="IPR013728">
    <property type="entry name" value="BT_3987-like_N"/>
</dbReference>
<accession>A0A9D1Z258</accession>
<dbReference type="Gene3D" id="2.60.120.200">
    <property type="match status" value="1"/>
</dbReference>
<dbReference type="Pfam" id="PF08522">
    <property type="entry name" value="BT_3987-like_N"/>
    <property type="match status" value="1"/>
</dbReference>
<comment type="caution">
    <text evidence="2">The sequence shown here is derived from an EMBL/GenBank/DDBJ whole genome shotgun (WGS) entry which is preliminary data.</text>
</comment>
<dbReference type="EMBL" id="DXDA01000070">
    <property type="protein sequence ID" value="HIY69606.1"/>
    <property type="molecule type" value="Genomic_DNA"/>
</dbReference>
<dbReference type="SUPFAM" id="SSF49899">
    <property type="entry name" value="Concanavalin A-like lectins/glucanases"/>
    <property type="match status" value="1"/>
</dbReference>
<dbReference type="AlphaFoldDB" id="A0A9D1Z258"/>
<dbReference type="Proteomes" id="UP000886844">
    <property type="component" value="Unassembled WGS sequence"/>
</dbReference>
<dbReference type="GO" id="GO:0005975">
    <property type="term" value="P:carbohydrate metabolic process"/>
    <property type="evidence" value="ECO:0007669"/>
    <property type="project" value="UniProtKB-ARBA"/>
</dbReference>
<dbReference type="InterPro" id="IPR013320">
    <property type="entry name" value="ConA-like_dom_sf"/>
</dbReference>
<dbReference type="GO" id="GO:0004553">
    <property type="term" value="F:hydrolase activity, hydrolyzing O-glycosyl compounds"/>
    <property type="evidence" value="ECO:0007669"/>
    <property type="project" value="UniProtKB-ARBA"/>
</dbReference>
<reference evidence="2" key="2">
    <citation type="submission" date="2021-04" db="EMBL/GenBank/DDBJ databases">
        <authorList>
            <person name="Gilroy R."/>
        </authorList>
    </citation>
    <scope>NUCLEOTIDE SEQUENCE</scope>
    <source>
        <strain evidence="2">5134</strain>
    </source>
</reference>
<gene>
    <name evidence="2" type="ORF">H9828_09345</name>
</gene>
<dbReference type="PROSITE" id="PS51257">
    <property type="entry name" value="PROKAR_LIPOPROTEIN"/>
    <property type="match status" value="1"/>
</dbReference>
<sequence length="411" mass="45166">MKRIFLILTVFAVAATSCDRDEYDEKSPVSAALYLDAAQDRSDIQVFFKREVSAQEKTLSATLSAPTDRDVTATLAIDADAVSRYNERHGTDYALLDAAHYELSAQHLSIEAGSVISEPVTVRFKDLTVLPADVTYLLPVSVSSPDIGLLEASATVWYLVKQTSAITTVADLTDNWITFPTLDEAGPQSDLFNGLKAVTYEIIVRVKSFNPEVSISSVMGVEQYLLLRFGDSGFPRQQLQVQAGANKFPDADDVLSLEAGEWYHLALTYDALSGQMQILVNGQVQSAGTVKWSGGEINLAMRAMYDADPVGNASLSQAYQFFIGRSYDDDRPLQGEVAEARVWSVVRTQAEIWEHMYDVDPASEGLLGYWKFDKPEDGDVVRDVTGHGNDGVAAKPLQWNTSVEVPQLNKE</sequence>
<organism evidence="2 3">
    <name type="scientific">Candidatus Alistipes intestinigallinarum</name>
    <dbReference type="NCBI Taxonomy" id="2838440"/>
    <lineage>
        <taxon>Bacteria</taxon>
        <taxon>Pseudomonadati</taxon>
        <taxon>Bacteroidota</taxon>
        <taxon>Bacteroidia</taxon>
        <taxon>Bacteroidales</taxon>
        <taxon>Rikenellaceae</taxon>
        <taxon>Alistipes</taxon>
    </lineage>
</organism>
<name>A0A9D1Z258_9BACT</name>